<feature type="signal peptide" evidence="1">
    <location>
        <begin position="1"/>
        <end position="22"/>
    </location>
</feature>
<keyword evidence="4" id="KW-1185">Reference proteome</keyword>
<name>A0A0G4K4S1_9SPIR</name>
<keyword evidence="1" id="KW-0732">Signal</keyword>
<protein>
    <recommendedName>
        <fullName evidence="2">DUF306 domain-containing protein</fullName>
    </recommendedName>
</protein>
<dbReference type="AlphaFoldDB" id="A0A0G4K4S1"/>
<reference evidence="4" key="1">
    <citation type="submission" date="2015-04" db="EMBL/GenBank/DDBJ databases">
        <authorList>
            <person name="Mushtaq Mamoona"/>
        </authorList>
    </citation>
    <scope>NUCLEOTIDE SEQUENCE [LARGE SCALE GENOMIC DNA]</scope>
    <source>
        <strain evidence="4">AN4859/03</strain>
    </source>
</reference>
<dbReference type="Proteomes" id="UP000043763">
    <property type="component" value="Unassembled WGS sequence"/>
</dbReference>
<proteinExistence type="predicted"/>
<dbReference type="Pfam" id="PF03724">
    <property type="entry name" value="META"/>
    <property type="match status" value="1"/>
</dbReference>
<accession>A0A0G4K4S1</accession>
<feature type="chain" id="PRO_5005194654" description="DUF306 domain-containing protein" evidence="1">
    <location>
        <begin position="23"/>
        <end position="137"/>
    </location>
</feature>
<evidence type="ECO:0000313" key="4">
    <source>
        <dbReference type="Proteomes" id="UP000043763"/>
    </source>
</evidence>
<organism evidence="3 4">
    <name type="scientific">Brachyspira suanatina</name>
    <dbReference type="NCBI Taxonomy" id="381802"/>
    <lineage>
        <taxon>Bacteria</taxon>
        <taxon>Pseudomonadati</taxon>
        <taxon>Spirochaetota</taxon>
        <taxon>Spirochaetia</taxon>
        <taxon>Brachyspirales</taxon>
        <taxon>Brachyspiraceae</taxon>
        <taxon>Brachyspira</taxon>
    </lineage>
</organism>
<dbReference type="Gene3D" id="2.40.128.270">
    <property type="match status" value="1"/>
</dbReference>
<gene>
    <name evidence="3" type="ORF">BRSU_0599</name>
</gene>
<feature type="domain" description="DUF306" evidence="2">
    <location>
        <begin position="50"/>
        <end position="123"/>
    </location>
</feature>
<dbReference type="EMBL" id="CVLB01000001">
    <property type="protein sequence ID" value="CRF32131.1"/>
    <property type="molecule type" value="Genomic_DNA"/>
</dbReference>
<evidence type="ECO:0000313" key="3">
    <source>
        <dbReference type="EMBL" id="CRF32131.1"/>
    </source>
</evidence>
<evidence type="ECO:0000256" key="1">
    <source>
        <dbReference type="SAM" id="SignalP"/>
    </source>
</evidence>
<sequence>MKRFLYANTILIIFFLVSCAHNAVSIAEEPIIEEKIKVYRLISMHTAMNITISIDDNKIYGKSAINDYWANCKIDGEGISIDMIKTTRKTDNAEKRRAEGDYLSILQTAYSIKIEGKRLIIYTRFIDEPLIYEEIEN</sequence>
<dbReference type="InterPro" id="IPR005184">
    <property type="entry name" value="DUF306_Meta_HslJ"/>
</dbReference>
<dbReference type="InterPro" id="IPR038670">
    <property type="entry name" value="HslJ-like_sf"/>
</dbReference>
<dbReference type="PROSITE" id="PS51257">
    <property type="entry name" value="PROKAR_LIPOPROTEIN"/>
    <property type="match status" value="1"/>
</dbReference>
<dbReference type="RefSeq" id="WP_209435132.1">
    <property type="nucleotide sequence ID" value="NZ_CVLB01000001.1"/>
</dbReference>
<evidence type="ECO:0000259" key="2">
    <source>
        <dbReference type="Pfam" id="PF03724"/>
    </source>
</evidence>